<gene>
    <name evidence="4" type="ORF">VTK73DRAFT_2236</name>
</gene>
<evidence type="ECO:0000256" key="2">
    <source>
        <dbReference type="ARBA" id="ARBA00022552"/>
    </source>
</evidence>
<evidence type="ECO:0000313" key="5">
    <source>
        <dbReference type="Proteomes" id="UP001586593"/>
    </source>
</evidence>
<dbReference type="Proteomes" id="UP001586593">
    <property type="component" value="Unassembled WGS sequence"/>
</dbReference>
<protein>
    <recommendedName>
        <fullName evidence="6">Pre-rRNA-processing protein TSR2</fullName>
    </recommendedName>
</protein>
<evidence type="ECO:0008006" key="6">
    <source>
        <dbReference type="Google" id="ProtNLM"/>
    </source>
</evidence>
<evidence type="ECO:0000256" key="1">
    <source>
        <dbReference type="ARBA" id="ARBA00006524"/>
    </source>
</evidence>
<dbReference type="EMBL" id="JAZHXJ010000160">
    <property type="protein sequence ID" value="KAL1871185.1"/>
    <property type="molecule type" value="Genomic_DNA"/>
</dbReference>
<feature type="region of interest" description="Disordered" evidence="3">
    <location>
        <begin position="136"/>
        <end position="206"/>
    </location>
</feature>
<proteinExistence type="inferred from homology"/>
<comment type="similarity">
    <text evidence="1">Belongs to the TSR2 family.</text>
</comment>
<keyword evidence="2" id="KW-0698">rRNA processing</keyword>
<reference evidence="4 5" key="1">
    <citation type="journal article" date="2024" name="Commun. Biol.">
        <title>Comparative genomic analysis of thermophilic fungi reveals convergent evolutionary adaptations and gene losses.</title>
        <authorList>
            <person name="Steindorff A.S."/>
            <person name="Aguilar-Pontes M.V."/>
            <person name="Robinson A.J."/>
            <person name="Andreopoulos B."/>
            <person name="LaButti K."/>
            <person name="Kuo A."/>
            <person name="Mondo S."/>
            <person name="Riley R."/>
            <person name="Otillar R."/>
            <person name="Haridas S."/>
            <person name="Lipzen A."/>
            <person name="Grimwood J."/>
            <person name="Schmutz J."/>
            <person name="Clum A."/>
            <person name="Reid I.D."/>
            <person name="Moisan M.C."/>
            <person name="Butler G."/>
            <person name="Nguyen T.T.M."/>
            <person name="Dewar K."/>
            <person name="Conant G."/>
            <person name="Drula E."/>
            <person name="Henrissat B."/>
            <person name="Hansel C."/>
            <person name="Singer S."/>
            <person name="Hutchinson M.I."/>
            <person name="de Vries R.P."/>
            <person name="Natvig D.O."/>
            <person name="Powell A.J."/>
            <person name="Tsang A."/>
            <person name="Grigoriev I.V."/>
        </authorList>
    </citation>
    <scope>NUCLEOTIDE SEQUENCE [LARGE SCALE GENOMIC DNA]</scope>
    <source>
        <strain evidence="4 5">ATCC 24622</strain>
    </source>
</reference>
<keyword evidence="5" id="KW-1185">Reference proteome</keyword>
<dbReference type="InterPro" id="IPR019398">
    <property type="entry name" value="Pre-rRNA_process_TSR2"/>
</dbReference>
<sequence>MPAASEADAVSPATRQSNFEQGVALALHLWPDLTLAVQNHWGGPDSEDKRDWFAGAVVDLFPDLSKPSTAAAPSQDEPDTAYVEEFLLQVMVDEFEVNVDDDSSLEVAEQIIRVRNGCVNGNFEEVDTLRRRFESRKGSKVSFQKGEDEEVEASDWDTDEEEDGDDDASDGDVEMGDAPPREPAKKERQEPHVDEDGFTTVTRKKR</sequence>
<evidence type="ECO:0000313" key="4">
    <source>
        <dbReference type="EMBL" id="KAL1871185.1"/>
    </source>
</evidence>
<feature type="compositionally biased region" description="Basic and acidic residues" evidence="3">
    <location>
        <begin position="179"/>
        <end position="195"/>
    </location>
</feature>
<dbReference type="Pfam" id="PF10273">
    <property type="entry name" value="WGG"/>
    <property type="match status" value="1"/>
</dbReference>
<comment type="caution">
    <text evidence="4">The sequence shown here is derived from an EMBL/GenBank/DDBJ whole genome shotgun (WGS) entry which is preliminary data.</text>
</comment>
<name>A0ABR3X6B0_9PEZI</name>
<feature type="compositionally biased region" description="Acidic residues" evidence="3">
    <location>
        <begin position="147"/>
        <end position="175"/>
    </location>
</feature>
<accession>A0ABR3X6B0</accession>
<evidence type="ECO:0000256" key="3">
    <source>
        <dbReference type="SAM" id="MobiDB-lite"/>
    </source>
</evidence>
<dbReference type="PANTHER" id="PTHR21250">
    <property type="entry name" value="PRE-RRNA-PROCESSING PROTEIN TSR2 HOMOLOG"/>
    <property type="match status" value="1"/>
</dbReference>
<organism evidence="4 5">
    <name type="scientific">Phialemonium thermophilum</name>
    <dbReference type="NCBI Taxonomy" id="223376"/>
    <lineage>
        <taxon>Eukaryota</taxon>
        <taxon>Fungi</taxon>
        <taxon>Dikarya</taxon>
        <taxon>Ascomycota</taxon>
        <taxon>Pezizomycotina</taxon>
        <taxon>Sordariomycetes</taxon>
        <taxon>Sordariomycetidae</taxon>
        <taxon>Cephalothecales</taxon>
        <taxon>Cephalothecaceae</taxon>
        <taxon>Phialemonium</taxon>
    </lineage>
</organism>